<dbReference type="Pfam" id="PF03167">
    <property type="entry name" value="UDG"/>
    <property type="match status" value="1"/>
</dbReference>
<evidence type="ECO:0000256" key="1">
    <source>
        <dbReference type="ARBA" id="ARBA00001400"/>
    </source>
</evidence>
<dbReference type="InterPro" id="IPR018085">
    <property type="entry name" value="Ura-DNA_Glyclase_AS"/>
</dbReference>
<dbReference type="EMBL" id="CP139960">
    <property type="protein sequence ID" value="WQD38352.1"/>
    <property type="molecule type" value="Genomic_DNA"/>
</dbReference>
<evidence type="ECO:0000256" key="10">
    <source>
        <dbReference type="PROSITE-ProRule" id="PRU10072"/>
    </source>
</evidence>
<comment type="similarity">
    <text evidence="3 9 11">Belongs to the uracil-DNA glycosylase (UDG) superfamily. UNG family.</text>
</comment>
<keyword evidence="9" id="KW-0963">Cytoplasm</keyword>
<proteinExistence type="inferred from homology"/>
<keyword evidence="8 9" id="KW-0234">DNA repair</keyword>
<evidence type="ECO:0000259" key="12">
    <source>
        <dbReference type="SMART" id="SM00986"/>
    </source>
</evidence>
<feature type="domain" description="Uracil-DNA glycosylase-like" evidence="12">
    <location>
        <begin position="51"/>
        <end position="211"/>
    </location>
</feature>
<accession>A0ABZ0W786</accession>
<evidence type="ECO:0000256" key="7">
    <source>
        <dbReference type="ARBA" id="ARBA00022801"/>
    </source>
</evidence>
<evidence type="ECO:0000256" key="2">
    <source>
        <dbReference type="ARBA" id="ARBA00002631"/>
    </source>
</evidence>
<keyword evidence="7 9" id="KW-0378">Hydrolase</keyword>
<dbReference type="PANTHER" id="PTHR11264">
    <property type="entry name" value="URACIL-DNA GLYCOSYLASE"/>
    <property type="match status" value="1"/>
</dbReference>
<dbReference type="NCBIfam" id="NF003588">
    <property type="entry name" value="PRK05254.1-1"/>
    <property type="match status" value="1"/>
</dbReference>
<dbReference type="CDD" id="cd10027">
    <property type="entry name" value="UDG-F1-like"/>
    <property type="match status" value="1"/>
</dbReference>
<feature type="active site" description="Proton acceptor" evidence="9 10">
    <location>
        <position position="66"/>
    </location>
</feature>
<sequence length="223" mass="25084">MDVQIEASWKEQLKEEFDKPYFSNIVNHLKTEKEQNKIIYPPGRMIFNAFNSTPFDKVKVLILGQDPYHGPGQAHGLCFSVQPGVPAPPSLVNIFKELQTDIGMERPKNGDLSKWAAEGVFLLNASLTVRAGEPMSHAKIGWAQFTDAVIKKIAEEKEHVVFLLWGKFAQEKAAFIDESKHHILKAAHPSPLSAHAGFLGCQHFSKTNQYLMKHGIEPVDWKL</sequence>
<dbReference type="Proteomes" id="UP001325680">
    <property type="component" value="Chromosome"/>
</dbReference>
<evidence type="ECO:0000256" key="4">
    <source>
        <dbReference type="ARBA" id="ARBA00012030"/>
    </source>
</evidence>
<evidence type="ECO:0000256" key="9">
    <source>
        <dbReference type="HAMAP-Rule" id="MF_00148"/>
    </source>
</evidence>
<dbReference type="SMART" id="SM00987">
    <property type="entry name" value="UreE_C"/>
    <property type="match status" value="1"/>
</dbReference>
<dbReference type="InterPro" id="IPR005122">
    <property type="entry name" value="Uracil-DNA_glycosylase-like"/>
</dbReference>
<gene>
    <name evidence="9 13" type="primary">ung</name>
    <name evidence="13" type="ORF">U0035_22010</name>
</gene>
<evidence type="ECO:0000256" key="8">
    <source>
        <dbReference type="ARBA" id="ARBA00023204"/>
    </source>
</evidence>
<dbReference type="SMART" id="SM00986">
    <property type="entry name" value="UDG"/>
    <property type="match status" value="1"/>
</dbReference>
<keyword evidence="14" id="KW-1185">Reference proteome</keyword>
<dbReference type="RefSeq" id="WP_114791115.1">
    <property type="nucleotide sequence ID" value="NZ_CP139960.1"/>
</dbReference>
<dbReference type="InterPro" id="IPR036895">
    <property type="entry name" value="Uracil-DNA_glycosylase-like_sf"/>
</dbReference>
<dbReference type="NCBIfam" id="NF003591">
    <property type="entry name" value="PRK05254.1-4"/>
    <property type="match status" value="1"/>
</dbReference>
<keyword evidence="6 9" id="KW-0227">DNA damage</keyword>
<evidence type="ECO:0000313" key="14">
    <source>
        <dbReference type="Proteomes" id="UP001325680"/>
    </source>
</evidence>
<dbReference type="EC" id="3.2.2.27" evidence="4 9"/>
<dbReference type="NCBIfam" id="NF003589">
    <property type="entry name" value="PRK05254.1-2"/>
    <property type="match status" value="1"/>
</dbReference>
<reference evidence="13 14" key="1">
    <citation type="submission" date="2023-12" db="EMBL/GenBank/DDBJ databases">
        <title>Genome sequencing and assembly of bacterial species from a model synthetic community.</title>
        <authorList>
            <person name="Hogle S.L."/>
        </authorList>
    </citation>
    <scope>NUCLEOTIDE SEQUENCE [LARGE SCALE GENOMIC DNA]</scope>
    <source>
        <strain evidence="13 14">HAMBI_3031</strain>
    </source>
</reference>
<comment type="catalytic activity">
    <reaction evidence="1 9 11">
        <text>Hydrolyzes single-stranded DNA or mismatched double-stranded DNA and polynucleotides, releasing free uracil.</text>
        <dbReference type="EC" id="3.2.2.27"/>
    </reaction>
</comment>
<dbReference type="HAMAP" id="MF_00148">
    <property type="entry name" value="UDG"/>
    <property type="match status" value="1"/>
</dbReference>
<keyword evidence="13" id="KW-0326">Glycosidase</keyword>
<dbReference type="Gene3D" id="3.40.470.10">
    <property type="entry name" value="Uracil-DNA glycosylase-like domain"/>
    <property type="match status" value="1"/>
</dbReference>
<dbReference type="SUPFAM" id="SSF52141">
    <property type="entry name" value="Uracil-DNA glycosylase-like"/>
    <property type="match status" value="1"/>
</dbReference>
<comment type="subcellular location">
    <subcellularLocation>
        <location evidence="9">Cytoplasm</location>
    </subcellularLocation>
</comment>
<evidence type="ECO:0000256" key="11">
    <source>
        <dbReference type="RuleBase" id="RU003780"/>
    </source>
</evidence>
<evidence type="ECO:0000313" key="13">
    <source>
        <dbReference type="EMBL" id="WQD38352.1"/>
    </source>
</evidence>
<protein>
    <recommendedName>
        <fullName evidence="5 9">Uracil-DNA glycosylase</fullName>
        <shortName evidence="9">UDG</shortName>
        <ecNumber evidence="4 9">3.2.2.27</ecNumber>
    </recommendedName>
</protein>
<evidence type="ECO:0000256" key="3">
    <source>
        <dbReference type="ARBA" id="ARBA00008184"/>
    </source>
</evidence>
<evidence type="ECO:0000256" key="6">
    <source>
        <dbReference type="ARBA" id="ARBA00022763"/>
    </source>
</evidence>
<name>A0ABZ0W786_9BACT</name>
<evidence type="ECO:0000256" key="5">
    <source>
        <dbReference type="ARBA" id="ARBA00018429"/>
    </source>
</evidence>
<organism evidence="13 14">
    <name type="scientific">Niabella yanshanensis</name>
    <dbReference type="NCBI Taxonomy" id="577386"/>
    <lineage>
        <taxon>Bacteria</taxon>
        <taxon>Pseudomonadati</taxon>
        <taxon>Bacteroidota</taxon>
        <taxon>Chitinophagia</taxon>
        <taxon>Chitinophagales</taxon>
        <taxon>Chitinophagaceae</taxon>
        <taxon>Niabella</taxon>
    </lineage>
</organism>
<dbReference type="NCBIfam" id="TIGR00628">
    <property type="entry name" value="ung"/>
    <property type="match status" value="1"/>
</dbReference>
<dbReference type="InterPro" id="IPR002043">
    <property type="entry name" value="UDG_fam1"/>
</dbReference>
<dbReference type="NCBIfam" id="NF003592">
    <property type="entry name" value="PRK05254.1-5"/>
    <property type="match status" value="1"/>
</dbReference>
<dbReference type="GO" id="GO:0004844">
    <property type="term" value="F:uracil DNA N-glycosylase activity"/>
    <property type="evidence" value="ECO:0007669"/>
    <property type="project" value="UniProtKB-EC"/>
</dbReference>
<comment type="function">
    <text evidence="2 9 11">Excises uracil residues from the DNA which can arise as a result of misincorporation of dUMP residues by DNA polymerase or due to deamination of cytosine.</text>
</comment>
<dbReference type="PROSITE" id="PS00130">
    <property type="entry name" value="U_DNA_GLYCOSYLASE"/>
    <property type="match status" value="1"/>
</dbReference>
<dbReference type="PANTHER" id="PTHR11264:SF0">
    <property type="entry name" value="URACIL-DNA GLYCOSYLASE"/>
    <property type="match status" value="1"/>
</dbReference>